<evidence type="ECO:0000313" key="3">
    <source>
        <dbReference type="Proteomes" id="UP000317422"/>
    </source>
</evidence>
<proteinExistence type="predicted"/>
<comment type="caution">
    <text evidence="2">The sequence shown here is derived from an EMBL/GenBank/DDBJ whole genome shotgun (WGS) entry which is preliminary data.</text>
</comment>
<dbReference type="NCBIfam" id="TIGR03891">
    <property type="entry name" value="thiopep_ocin"/>
    <property type="match status" value="1"/>
</dbReference>
<dbReference type="OrthoDB" id="4678170at2"/>
<organism evidence="2 3">
    <name type="scientific">Haloactinospora alba</name>
    <dbReference type="NCBI Taxonomy" id="405555"/>
    <lineage>
        <taxon>Bacteria</taxon>
        <taxon>Bacillati</taxon>
        <taxon>Actinomycetota</taxon>
        <taxon>Actinomycetes</taxon>
        <taxon>Streptosporangiales</taxon>
        <taxon>Nocardiopsidaceae</taxon>
        <taxon>Haloactinospora</taxon>
    </lineage>
</organism>
<accession>A0A543NLH1</accession>
<evidence type="ECO:0000259" key="1">
    <source>
        <dbReference type="Pfam" id="PF14028"/>
    </source>
</evidence>
<evidence type="ECO:0000313" key="2">
    <source>
        <dbReference type="EMBL" id="TQN32681.1"/>
    </source>
</evidence>
<dbReference type="RefSeq" id="WP_141924146.1">
    <property type="nucleotide sequence ID" value="NZ_VFQC01000001.1"/>
</dbReference>
<sequence length="260" mass="29164">MQPSTWHQYMIEFTSPASAAEITARHIAPELARAHESRLLHTWWYIRKTPAWRLRYQPAHTNVTVVAELLEKLAADGCLTHWAQGIYEPETLAFGGPEAMEAAHELFHHDSRHLLTRASKHHPALGQRETTVLLFTTLLRAAGQDWAEQGDVWAKITDLRPTTHDLAPDASNTLQHAMRRLMTTNPDTLPEIVSPTWADAFHNTGQELAALARNGRLQRGLRAVLAHHFIFHANRAGLSGTDQATLARLAVNTVFHTDTD</sequence>
<keyword evidence="3" id="KW-1185">Reference proteome</keyword>
<gene>
    <name evidence="2" type="ORF">FHX37_2659</name>
</gene>
<name>A0A543NLH1_9ACTN</name>
<dbReference type="InterPro" id="IPR023809">
    <property type="entry name" value="Thiopep_bacteriocin_synth_dom"/>
</dbReference>
<dbReference type="AlphaFoldDB" id="A0A543NLH1"/>
<protein>
    <submittedName>
        <fullName evidence="2">Thiopeptide-type bacteriocin biosynthesis protein</fullName>
    </submittedName>
</protein>
<dbReference type="Pfam" id="PF14028">
    <property type="entry name" value="Lant_dehydr_C"/>
    <property type="match status" value="1"/>
</dbReference>
<feature type="domain" description="Thiopeptide-type bacteriocin biosynthesis" evidence="1">
    <location>
        <begin position="6"/>
        <end position="251"/>
    </location>
</feature>
<reference evidence="2 3" key="1">
    <citation type="submission" date="2019-06" db="EMBL/GenBank/DDBJ databases">
        <title>Sequencing the genomes of 1000 actinobacteria strains.</title>
        <authorList>
            <person name="Klenk H.-P."/>
        </authorList>
    </citation>
    <scope>NUCLEOTIDE SEQUENCE [LARGE SCALE GENOMIC DNA]</scope>
    <source>
        <strain evidence="2 3">DSM 45015</strain>
    </source>
</reference>
<dbReference type="EMBL" id="VFQC01000001">
    <property type="protein sequence ID" value="TQN32681.1"/>
    <property type="molecule type" value="Genomic_DNA"/>
</dbReference>
<dbReference type="Proteomes" id="UP000317422">
    <property type="component" value="Unassembled WGS sequence"/>
</dbReference>